<comment type="cofactor">
    <cofactor evidence="1">
        <name>L-ascorbate</name>
        <dbReference type="ChEBI" id="CHEBI:38290"/>
    </cofactor>
</comment>
<evidence type="ECO:0000259" key="8">
    <source>
        <dbReference type="SMART" id="SM00932"/>
    </source>
</evidence>
<dbReference type="PANTHER" id="PTHR11178:SF1">
    <property type="entry name" value="NFU1 IRON-SULFUR CLUSTER SCAFFOLD HOMOLOG, MITOCHONDRIAL"/>
    <property type="match status" value="1"/>
</dbReference>
<feature type="domain" description="Scaffold protein Nfu/NifU N-terminal" evidence="8">
    <location>
        <begin position="403"/>
        <end position="489"/>
    </location>
</feature>
<dbReference type="Gene3D" id="3.30.1370.70">
    <property type="entry name" value="Scaffold protein Nfu/NifU, N-terminal domain"/>
    <property type="match status" value="1"/>
</dbReference>
<dbReference type="AlphaFoldDB" id="A0A2J8AFK7"/>
<proteinExistence type="inferred from homology"/>
<evidence type="ECO:0000259" key="7">
    <source>
        <dbReference type="SMART" id="SM00702"/>
    </source>
</evidence>
<dbReference type="FunFam" id="3.30.300.130:FF:000001">
    <property type="entry name" value="NFU1 iron-sulfur cluster scaffold"/>
    <property type="match status" value="1"/>
</dbReference>
<dbReference type="GO" id="GO:0005739">
    <property type="term" value="C:mitochondrion"/>
    <property type="evidence" value="ECO:0007669"/>
    <property type="project" value="TreeGrafter"/>
</dbReference>
<feature type="region of interest" description="Disordered" evidence="6">
    <location>
        <begin position="605"/>
        <end position="627"/>
    </location>
</feature>
<dbReference type="Proteomes" id="UP000236333">
    <property type="component" value="Unassembled WGS sequence"/>
</dbReference>
<dbReference type="InterPro" id="IPR001075">
    <property type="entry name" value="NIF_FeS_clus_asmbl_NifU_C"/>
</dbReference>
<dbReference type="GO" id="GO:0051213">
    <property type="term" value="F:dioxygenase activity"/>
    <property type="evidence" value="ECO:0007669"/>
    <property type="project" value="UniProtKB-KW"/>
</dbReference>
<feature type="non-terminal residue" evidence="9">
    <location>
        <position position="1"/>
    </location>
</feature>
<dbReference type="Pfam" id="PF08712">
    <property type="entry name" value="Nfu_N"/>
    <property type="match status" value="1"/>
</dbReference>
<accession>A0A2J8AFK7</accession>
<evidence type="ECO:0000256" key="6">
    <source>
        <dbReference type="SAM" id="MobiDB-lite"/>
    </source>
</evidence>
<dbReference type="SUPFAM" id="SSF117916">
    <property type="entry name" value="Fe-S cluster assembly (FSCA) domain-like"/>
    <property type="match status" value="1"/>
</dbReference>
<gene>
    <name evidence="9" type="ORF">TSOC_001915</name>
</gene>
<dbReference type="GO" id="GO:0005506">
    <property type="term" value="F:iron ion binding"/>
    <property type="evidence" value="ECO:0007669"/>
    <property type="project" value="InterPro"/>
</dbReference>
<comment type="similarity">
    <text evidence="3">Belongs to the NifU family.</text>
</comment>
<evidence type="ECO:0000256" key="2">
    <source>
        <dbReference type="ARBA" id="ARBA00002175"/>
    </source>
</evidence>
<dbReference type="GO" id="GO:0051536">
    <property type="term" value="F:iron-sulfur cluster binding"/>
    <property type="evidence" value="ECO:0007669"/>
    <property type="project" value="InterPro"/>
</dbReference>
<dbReference type="SUPFAM" id="SSF110836">
    <property type="entry name" value="Hypothetical protein SAV1430"/>
    <property type="match status" value="1"/>
</dbReference>
<keyword evidence="5" id="KW-0560">Oxidoreductase</keyword>
<feature type="domain" description="Prolyl 4-hydroxylase alpha subunit" evidence="7">
    <location>
        <begin position="1"/>
        <end position="188"/>
    </location>
</feature>
<keyword evidence="10" id="KW-1185">Reference proteome</keyword>
<dbReference type="InterPro" id="IPR044862">
    <property type="entry name" value="Pro_4_hyd_alph_FE2OG_OXY"/>
</dbReference>
<comment type="caution">
    <text evidence="9">The sequence shown here is derived from an EMBL/GenBank/DDBJ whole genome shotgun (WGS) entry which is preliminary data.</text>
</comment>
<dbReference type="GO" id="GO:0031418">
    <property type="term" value="F:L-ascorbic acid binding"/>
    <property type="evidence" value="ECO:0007669"/>
    <property type="project" value="InterPro"/>
</dbReference>
<keyword evidence="4" id="KW-0223">Dioxygenase</keyword>
<dbReference type="GO" id="GO:0016705">
    <property type="term" value="F:oxidoreductase activity, acting on paired donors, with incorporation or reduction of molecular oxygen"/>
    <property type="evidence" value="ECO:0007669"/>
    <property type="project" value="InterPro"/>
</dbReference>
<dbReference type="EMBL" id="PGGS01000033">
    <property type="protein sequence ID" value="PNH11299.1"/>
    <property type="molecule type" value="Genomic_DNA"/>
</dbReference>
<dbReference type="InterPro" id="IPR034904">
    <property type="entry name" value="FSCA_dom_sf"/>
</dbReference>
<evidence type="ECO:0000313" key="9">
    <source>
        <dbReference type="EMBL" id="PNH11299.1"/>
    </source>
</evidence>
<dbReference type="FunFam" id="3.30.1370.70:FF:000001">
    <property type="entry name" value="NifU-like protein 4, mitochondrial"/>
    <property type="match status" value="1"/>
</dbReference>
<evidence type="ECO:0000256" key="4">
    <source>
        <dbReference type="ARBA" id="ARBA00022964"/>
    </source>
</evidence>
<dbReference type="InterPro" id="IPR006620">
    <property type="entry name" value="Pro_4_hyd_alph"/>
</dbReference>
<evidence type="ECO:0000256" key="5">
    <source>
        <dbReference type="ARBA" id="ARBA00023002"/>
    </source>
</evidence>
<protein>
    <submittedName>
        <fullName evidence="9">NifU-like protein 4, mitochondrial</fullName>
    </submittedName>
</protein>
<dbReference type="InterPro" id="IPR036498">
    <property type="entry name" value="Nfu/NifU_N_sf"/>
</dbReference>
<evidence type="ECO:0000256" key="1">
    <source>
        <dbReference type="ARBA" id="ARBA00001961"/>
    </source>
</evidence>
<dbReference type="InterPro" id="IPR014824">
    <property type="entry name" value="Nfu/NifU_N"/>
</dbReference>
<sequence>GYAVVDGVFGRDMARRLRSEVVDLYERGLMHKNCTHLVKNNTTALLEKSQIHEAELTLDSDIQSAAPLCSSLNSDHTLATMLSLLMPQLALDGQAIKLQYNAGSGGCFPLHYDSDEQLDGRRVTAIFYLNPGWTEAQGGQLRLYPFPAPPLDVAPLEDRLVLFASTRMLHRVLPSTAPSRCCFTIWLSQVRRRALVRQAPSLASLEPSGSPSDDPQAAVRFLMHPLLRQHVSKYVYASEWTRSLEESHADSEARSAMLEQHHKEVALIQRSLGKYLGVMDQLGWSLALVCANGLSRSVSASVFVRIVQILWWGRGSASASIGWTFSMTRITRYAGRLLGGLHRTGATAEAVAVALPQMAALHYAASSSPLARASGVASTSGMDGMTRMWPWHSAAGQKRGMFIQTQPTPNPNSLMFVPDRSVMESGTLEFSSARESMKSPLAKKLFAVDGISSVFFGSDFITVTKKDEYSWPVLKPDIFAAIMDFYSSGELLITGEQALACSDTAIHEDDSEVVAMIKELLETRIRPAVQEDGGDIQFKGFEEDTGTVLVKLVGACSTCPSSTVTLKSGIENMLMHYIPEVKSVIEAPPDETEEEGVKEFAKFEKSIGATDEEGTKEVNPMAAHLSA</sequence>
<comment type="function">
    <text evidence="2">Molecular scaffold for [Fe-S] cluster assembly of mitochondrial iron-sulfur proteins.</text>
</comment>
<dbReference type="Pfam" id="PF01106">
    <property type="entry name" value="NifU"/>
    <property type="match status" value="1"/>
</dbReference>
<evidence type="ECO:0000313" key="10">
    <source>
        <dbReference type="Proteomes" id="UP000236333"/>
    </source>
</evidence>
<reference evidence="9 10" key="1">
    <citation type="journal article" date="2017" name="Mol. Biol. Evol.">
        <title>The 4-celled Tetrabaena socialis nuclear genome reveals the essential components for genetic control of cell number at the origin of multicellularity in the volvocine lineage.</title>
        <authorList>
            <person name="Featherston J."/>
            <person name="Arakaki Y."/>
            <person name="Hanschen E.R."/>
            <person name="Ferris P.J."/>
            <person name="Michod R.E."/>
            <person name="Olson B.J.S.C."/>
            <person name="Nozaki H."/>
            <person name="Durand P.M."/>
        </authorList>
    </citation>
    <scope>NUCLEOTIDE SEQUENCE [LARGE SCALE GENOMIC DNA]</scope>
    <source>
        <strain evidence="9 10">NIES-571</strain>
    </source>
</reference>
<dbReference type="Pfam" id="PF13640">
    <property type="entry name" value="2OG-FeII_Oxy_3"/>
    <property type="match status" value="1"/>
</dbReference>
<dbReference type="SMART" id="SM00932">
    <property type="entry name" value="Nfu_N"/>
    <property type="match status" value="1"/>
</dbReference>
<dbReference type="Gene3D" id="3.30.300.130">
    <property type="entry name" value="Fe-S cluster assembly (FSCA)"/>
    <property type="match status" value="1"/>
</dbReference>
<dbReference type="Gene3D" id="2.60.120.620">
    <property type="entry name" value="q2cbj1_9rhob like domain"/>
    <property type="match status" value="1"/>
</dbReference>
<dbReference type="PANTHER" id="PTHR11178">
    <property type="entry name" value="IRON-SULFUR CLUSTER SCAFFOLD PROTEIN NFU-RELATED"/>
    <property type="match status" value="1"/>
</dbReference>
<dbReference type="GO" id="GO:0016226">
    <property type="term" value="P:iron-sulfur cluster assembly"/>
    <property type="evidence" value="ECO:0007669"/>
    <property type="project" value="InterPro"/>
</dbReference>
<evidence type="ECO:0000256" key="3">
    <source>
        <dbReference type="ARBA" id="ARBA00006420"/>
    </source>
</evidence>
<dbReference type="OrthoDB" id="76265at2759"/>
<name>A0A2J8AFK7_9CHLO</name>
<organism evidence="9 10">
    <name type="scientific">Tetrabaena socialis</name>
    <dbReference type="NCBI Taxonomy" id="47790"/>
    <lineage>
        <taxon>Eukaryota</taxon>
        <taxon>Viridiplantae</taxon>
        <taxon>Chlorophyta</taxon>
        <taxon>core chlorophytes</taxon>
        <taxon>Chlorophyceae</taxon>
        <taxon>CS clade</taxon>
        <taxon>Chlamydomonadales</taxon>
        <taxon>Tetrabaenaceae</taxon>
        <taxon>Tetrabaena</taxon>
    </lineage>
</organism>
<dbReference type="SMART" id="SM00702">
    <property type="entry name" value="P4Hc"/>
    <property type="match status" value="1"/>
</dbReference>